<evidence type="ECO:0000256" key="3">
    <source>
        <dbReference type="PROSITE-ProRule" id="PRU00209"/>
    </source>
</evidence>
<dbReference type="InterPro" id="IPR033714">
    <property type="entry name" value="tRNA_bind_bactPheRS"/>
</dbReference>
<dbReference type="SUPFAM" id="SSF50249">
    <property type="entry name" value="Nucleic acid-binding proteins"/>
    <property type="match status" value="1"/>
</dbReference>
<evidence type="ECO:0000313" key="5">
    <source>
        <dbReference type="EMBL" id="AHI53235.1"/>
    </source>
</evidence>
<dbReference type="Gene3D" id="3.30.1940.10">
    <property type="entry name" value="YtpR-like"/>
    <property type="match status" value="1"/>
</dbReference>
<evidence type="ECO:0000313" key="6">
    <source>
        <dbReference type="Proteomes" id="UP000019267"/>
    </source>
</evidence>
<dbReference type="AlphaFoldDB" id="W6A8M1"/>
<dbReference type="STRING" id="1276246.SCULI_v1c08950"/>
<dbReference type="InterPro" id="IPR012340">
    <property type="entry name" value="NA-bd_OB-fold"/>
</dbReference>
<feature type="domain" description="TRNA-binding" evidence="4">
    <location>
        <begin position="79"/>
        <end position="189"/>
    </location>
</feature>
<evidence type="ECO:0000259" key="4">
    <source>
        <dbReference type="PROSITE" id="PS50886"/>
    </source>
</evidence>
<proteinExistence type="predicted"/>
<dbReference type="HOGENOM" id="CLU_098250_1_0_14"/>
<evidence type="ECO:0000256" key="1">
    <source>
        <dbReference type="ARBA" id="ARBA00022555"/>
    </source>
</evidence>
<organism evidence="5 6">
    <name type="scientific">Spiroplasma culicicola AES-1</name>
    <dbReference type="NCBI Taxonomy" id="1276246"/>
    <lineage>
        <taxon>Bacteria</taxon>
        <taxon>Bacillati</taxon>
        <taxon>Mycoplasmatota</taxon>
        <taxon>Mollicutes</taxon>
        <taxon>Entomoplasmatales</taxon>
        <taxon>Spiroplasmataceae</taxon>
        <taxon>Spiroplasma</taxon>
    </lineage>
</organism>
<evidence type="ECO:0000256" key="2">
    <source>
        <dbReference type="ARBA" id="ARBA00022884"/>
    </source>
</evidence>
<keyword evidence="2 3" id="KW-0694">RNA-binding</keyword>
<dbReference type="CDD" id="cd02796">
    <property type="entry name" value="tRNA_bind_bactPheRS"/>
    <property type="match status" value="1"/>
</dbReference>
<dbReference type="PROSITE" id="PS50886">
    <property type="entry name" value="TRBD"/>
    <property type="match status" value="1"/>
</dbReference>
<accession>W6A8M1</accession>
<dbReference type="EMBL" id="CP006681">
    <property type="protein sequence ID" value="AHI53235.1"/>
    <property type="molecule type" value="Genomic_DNA"/>
</dbReference>
<dbReference type="Pfam" id="PF01588">
    <property type="entry name" value="tRNA_bind"/>
    <property type="match status" value="1"/>
</dbReference>
<dbReference type="InterPro" id="IPR002547">
    <property type="entry name" value="tRNA-bd_dom"/>
</dbReference>
<dbReference type="InterPro" id="IPR037154">
    <property type="entry name" value="YtpR-like_sf"/>
</dbReference>
<dbReference type="Gene3D" id="2.40.50.140">
    <property type="entry name" value="Nucleic acid-binding proteins"/>
    <property type="match status" value="1"/>
</dbReference>
<dbReference type="KEGG" id="scq:SCULI_v1c08950"/>
<sequence length="192" mass="21585">MKFFVNYVKQFDTLVINWTNSIVNQTKTIDNITLLYNNEQIIGANIVNPDIDKSKTYYLEDVHLSAYAIETLKPYFDLKENEAQFIIAKVVECSPIEGTHLSLCKVFDGQNELQIVCGAKNVRQELLTVLATVGSFMPNGMQINPGKLKGHDSFGMLCSGKELNIGHIFDNQGIIEIEANDALIGKRIWEVI</sequence>
<dbReference type="eggNOG" id="COG0073">
    <property type="taxonomic scope" value="Bacteria"/>
</dbReference>
<dbReference type="PATRIC" id="fig|1276246.3.peg.890"/>
<keyword evidence="6" id="KW-1185">Reference proteome</keyword>
<keyword evidence="1 3" id="KW-0820">tRNA-binding</keyword>
<gene>
    <name evidence="5" type="ORF">SCULI_v1c08950</name>
</gene>
<dbReference type="GO" id="GO:0000049">
    <property type="term" value="F:tRNA binding"/>
    <property type="evidence" value="ECO:0007669"/>
    <property type="project" value="UniProtKB-UniRule"/>
</dbReference>
<dbReference type="NCBIfam" id="NF045760">
    <property type="entry name" value="YtpR"/>
    <property type="match status" value="1"/>
</dbReference>
<dbReference type="RefSeq" id="WP_038648140.1">
    <property type="nucleotide sequence ID" value="NZ_CP006681.1"/>
</dbReference>
<name>W6A8M1_9MOLU</name>
<protein>
    <submittedName>
        <fullName evidence="5">Putative tRNA-binding protein</fullName>
    </submittedName>
</protein>
<dbReference type="Proteomes" id="UP000019267">
    <property type="component" value="Chromosome"/>
</dbReference>
<reference evidence="5 6" key="1">
    <citation type="journal article" date="2014" name="Genome Biol. Evol.">
        <title>Molecular evolution of the substrate utilization strategies and putative virulence factors in mosquito-associated Spiroplasma species.</title>
        <authorList>
            <person name="Chang T.H."/>
            <person name="Lo W.S."/>
            <person name="Ku C."/>
            <person name="Chen L.L."/>
            <person name="Kuo C.H."/>
        </authorList>
    </citation>
    <scope>NUCLEOTIDE SEQUENCE [LARGE SCALE GENOMIC DNA]</scope>
    <source>
        <strain evidence="5">AES-1</strain>
    </source>
</reference>